<dbReference type="InterPro" id="IPR016186">
    <property type="entry name" value="C-type_lectin-like/link_sf"/>
</dbReference>
<dbReference type="Pfam" id="PF00059">
    <property type="entry name" value="Lectin_C"/>
    <property type="match status" value="1"/>
</dbReference>
<dbReference type="OrthoDB" id="6142940at2759"/>
<dbReference type="SUPFAM" id="SSF56436">
    <property type="entry name" value="C-type lectin-like"/>
    <property type="match status" value="1"/>
</dbReference>
<keyword evidence="4" id="KW-1185">Reference proteome</keyword>
<dbReference type="InterPro" id="IPR016187">
    <property type="entry name" value="CTDL_fold"/>
</dbReference>
<dbReference type="PROSITE" id="PS50041">
    <property type="entry name" value="C_TYPE_LECTIN_2"/>
    <property type="match status" value="1"/>
</dbReference>
<dbReference type="CTD" id="20239456"/>
<dbReference type="HOGENOM" id="CLU_1196024_0_0_1"/>
<reference evidence="3 4" key="1">
    <citation type="journal article" date="2013" name="Nature">
        <title>Insights into bilaterian evolution from three spiralian genomes.</title>
        <authorList>
            <person name="Simakov O."/>
            <person name="Marletaz F."/>
            <person name="Cho S.J."/>
            <person name="Edsinger-Gonzales E."/>
            <person name="Havlak P."/>
            <person name="Hellsten U."/>
            <person name="Kuo D.H."/>
            <person name="Larsson T."/>
            <person name="Lv J."/>
            <person name="Arendt D."/>
            <person name="Savage R."/>
            <person name="Osoegawa K."/>
            <person name="de Jong P."/>
            <person name="Grimwood J."/>
            <person name="Chapman J.A."/>
            <person name="Shapiro H."/>
            <person name="Aerts A."/>
            <person name="Otillar R.P."/>
            <person name="Terry A.Y."/>
            <person name="Boore J.L."/>
            <person name="Grigoriev I.V."/>
            <person name="Lindberg D.R."/>
            <person name="Seaver E.C."/>
            <person name="Weisblat D.A."/>
            <person name="Putnam N.H."/>
            <person name="Rokhsar D.S."/>
        </authorList>
    </citation>
    <scope>NUCLEOTIDE SEQUENCE [LARGE SCALE GENOMIC DNA]</scope>
</reference>
<dbReference type="AlphaFoldDB" id="V4A7P5"/>
<evidence type="ECO:0000313" key="3">
    <source>
        <dbReference type="EMBL" id="ESO91045.1"/>
    </source>
</evidence>
<evidence type="ECO:0000256" key="1">
    <source>
        <dbReference type="ARBA" id="ARBA00023157"/>
    </source>
</evidence>
<evidence type="ECO:0000259" key="2">
    <source>
        <dbReference type="PROSITE" id="PS50041"/>
    </source>
</evidence>
<dbReference type="CDD" id="cd00037">
    <property type="entry name" value="CLECT"/>
    <property type="match status" value="1"/>
</dbReference>
<organism evidence="3 4">
    <name type="scientific">Lottia gigantea</name>
    <name type="common">Giant owl limpet</name>
    <dbReference type="NCBI Taxonomy" id="225164"/>
    <lineage>
        <taxon>Eukaryota</taxon>
        <taxon>Metazoa</taxon>
        <taxon>Spiralia</taxon>
        <taxon>Lophotrochozoa</taxon>
        <taxon>Mollusca</taxon>
        <taxon>Gastropoda</taxon>
        <taxon>Patellogastropoda</taxon>
        <taxon>Lottioidea</taxon>
        <taxon>Lottiidae</taxon>
        <taxon>Lottia</taxon>
    </lineage>
</organism>
<dbReference type="InterPro" id="IPR050111">
    <property type="entry name" value="C-type_lectin/snaclec_domain"/>
</dbReference>
<dbReference type="Proteomes" id="UP000030746">
    <property type="component" value="Unassembled WGS sequence"/>
</dbReference>
<sequence>MAFKTFCAQICSQNSNCFSFFFNIQTYACDLHYTVYTDATPSTTSVATRYYISQEREITTTTIPTTTTAVPTTTTTVPTTTTLPTTTLPTTTVVPCPGTYVNEGDFCFQIFNTAKSWNAARLVCQSETNGDLLVIDTMSKQQFFNTYMKNNGYMNSYHFGIHHIYTNGNFVLVDGRNQATSSFTYWASGEPNNLDGPDLCGFLQWKASNTQLRWNDGSCSYADKYVCEVKTG</sequence>
<accession>V4A7P5</accession>
<dbReference type="PROSITE" id="PS00615">
    <property type="entry name" value="C_TYPE_LECTIN_1"/>
    <property type="match status" value="1"/>
</dbReference>
<dbReference type="GeneID" id="20239456"/>
<keyword evidence="1" id="KW-1015">Disulfide bond</keyword>
<dbReference type="PANTHER" id="PTHR22803">
    <property type="entry name" value="MANNOSE, PHOSPHOLIPASE, LECTIN RECEPTOR RELATED"/>
    <property type="match status" value="1"/>
</dbReference>
<protein>
    <recommendedName>
        <fullName evidence="2">C-type lectin domain-containing protein</fullName>
    </recommendedName>
</protein>
<name>V4A7P5_LOTGI</name>
<proteinExistence type="predicted"/>
<dbReference type="SMART" id="SM00034">
    <property type="entry name" value="CLECT"/>
    <property type="match status" value="1"/>
</dbReference>
<dbReference type="InterPro" id="IPR001304">
    <property type="entry name" value="C-type_lectin-like"/>
</dbReference>
<gene>
    <name evidence="3" type="ORF">LOTGIDRAFT_163563</name>
</gene>
<dbReference type="KEGG" id="lgi:LOTGIDRAFT_163563"/>
<dbReference type="EMBL" id="KB202284">
    <property type="protein sequence ID" value="ESO91045.1"/>
    <property type="molecule type" value="Genomic_DNA"/>
</dbReference>
<evidence type="ECO:0000313" key="4">
    <source>
        <dbReference type="Proteomes" id="UP000030746"/>
    </source>
</evidence>
<dbReference type="Gene3D" id="3.10.100.10">
    <property type="entry name" value="Mannose-Binding Protein A, subunit A"/>
    <property type="match status" value="1"/>
</dbReference>
<feature type="domain" description="C-type lectin" evidence="2">
    <location>
        <begin position="103"/>
        <end position="228"/>
    </location>
</feature>
<dbReference type="InterPro" id="IPR018378">
    <property type="entry name" value="C-type_lectin_CS"/>
</dbReference>
<dbReference type="OMA" id="SWESAND"/>
<dbReference type="RefSeq" id="XP_009058315.1">
    <property type="nucleotide sequence ID" value="XM_009060067.1"/>
</dbReference>